<evidence type="ECO:0000256" key="1">
    <source>
        <dbReference type="ARBA" id="ARBA00004173"/>
    </source>
</evidence>
<dbReference type="InterPro" id="IPR014043">
    <property type="entry name" value="Acyl_transferase_dom"/>
</dbReference>
<keyword evidence="5" id="KW-0808">Transferase</keyword>
<dbReference type="GO" id="GO:0005739">
    <property type="term" value="C:mitochondrion"/>
    <property type="evidence" value="ECO:0007669"/>
    <property type="project" value="UniProtKB-SubCell"/>
</dbReference>
<sequence length="387" mass="43230">MLLHRLALRNLTQTATIRCNNKLKDLLESAASGFDQQPTTPEDQWSTTPYPKEAVFDKRDQGRKAKKPNIDPRETSIILFPGQGAQYVGMAEKLLKIPESRDMFQIAKEVLGYDLLEICMKGPNYKLNQTVYAQPAIAVTSLASLERLKEARPHAIEDCVATAGFSLGEITALIFAGAIPFDKGLKLIQVRAEAMQIASEKYPSGMATVFYGPDSKLGEACVQAKEWCIEKGVEEPTCQIANYLFPHCKVVAGNLEALEFLEKNKRQFKLRKVKKLPVSGAFHTNLMGSAIGPFVKALRQIEVKDPFIHVHSCIDGKAYKNAEHIQKQLPKQIVKPVKWEQLLHIMYERGKNKFFPRTFECAPGNSLISILKEVNARASDSAISVEK</sequence>
<evidence type="ECO:0000256" key="3">
    <source>
        <dbReference type="ARBA" id="ARBA00013258"/>
    </source>
</evidence>
<protein>
    <recommendedName>
        <fullName evidence="3">[acyl-carrier-protein] S-malonyltransferase</fullName>
        <ecNumber evidence="3">2.3.1.39</ecNumber>
    </recommendedName>
    <alternativeName>
        <fullName evidence="12">[Acyl-carrier-protein] malonyltransferase</fullName>
    </alternativeName>
</protein>
<evidence type="ECO:0000256" key="6">
    <source>
        <dbReference type="ARBA" id="ARBA00022832"/>
    </source>
</evidence>
<dbReference type="EC" id="2.3.1.39" evidence="3"/>
<comment type="caution">
    <text evidence="15">The sequence shown here is derived from an EMBL/GenBank/DDBJ whole genome shotgun (WGS) entry which is preliminary data.</text>
</comment>
<feature type="domain" description="Malonyl-CoA:ACP transacylase (MAT)" evidence="14">
    <location>
        <begin position="79"/>
        <end position="387"/>
    </location>
</feature>
<evidence type="ECO:0000313" key="16">
    <source>
        <dbReference type="Proteomes" id="UP001107558"/>
    </source>
</evidence>
<dbReference type="FunFam" id="3.30.70.250:FF:000005">
    <property type="entry name" value="Malonyl-CoA-acyl carrier protein transacylase, mitochondrial"/>
    <property type="match status" value="1"/>
</dbReference>
<dbReference type="SUPFAM" id="SSF52151">
    <property type="entry name" value="FabD/lysophospholipase-like"/>
    <property type="match status" value="1"/>
</dbReference>
<dbReference type="InterPro" id="IPR016035">
    <property type="entry name" value="Acyl_Trfase/lysoPLipase"/>
</dbReference>
<gene>
    <name evidence="15" type="ORF">PVAND_007059</name>
</gene>
<dbReference type="GO" id="GO:0004314">
    <property type="term" value="F:[acyl-carrier-protein] S-malonyltransferase activity"/>
    <property type="evidence" value="ECO:0007669"/>
    <property type="project" value="UniProtKB-EC"/>
</dbReference>
<feature type="region of interest" description="Disordered" evidence="13">
    <location>
        <begin position="32"/>
        <end position="69"/>
    </location>
</feature>
<comment type="similarity">
    <text evidence="11">Belongs to the type II malonyltransferase family.</text>
</comment>
<dbReference type="Proteomes" id="UP001107558">
    <property type="component" value="Chromosome 2"/>
</dbReference>
<dbReference type="SMART" id="SM00827">
    <property type="entry name" value="PKS_AT"/>
    <property type="match status" value="1"/>
</dbReference>
<dbReference type="InterPro" id="IPR016036">
    <property type="entry name" value="Malonyl_transacylase_ACP-bd"/>
</dbReference>
<evidence type="ECO:0000256" key="12">
    <source>
        <dbReference type="ARBA" id="ARBA00077751"/>
    </source>
</evidence>
<comment type="pathway">
    <text evidence="2">Lipid metabolism; fatty acid biosynthesis.</text>
</comment>
<evidence type="ECO:0000259" key="14">
    <source>
        <dbReference type="SMART" id="SM00827"/>
    </source>
</evidence>
<dbReference type="EMBL" id="JADBJN010000002">
    <property type="protein sequence ID" value="KAG5677290.1"/>
    <property type="molecule type" value="Genomic_DNA"/>
</dbReference>
<dbReference type="SUPFAM" id="SSF55048">
    <property type="entry name" value="Probable ACP-binding domain of malonyl-CoA ACP transacylase"/>
    <property type="match status" value="1"/>
</dbReference>
<evidence type="ECO:0000256" key="10">
    <source>
        <dbReference type="ARBA" id="ARBA00023160"/>
    </source>
</evidence>
<feature type="compositionally biased region" description="Polar residues" evidence="13">
    <location>
        <begin position="34"/>
        <end position="49"/>
    </location>
</feature>
<organism evidence="15 16">
    <name type="scientific">Polypedilum vanderplanki</name>
    <name type="common">Sleeping chironomid midge</name>
    <dbReference type="NCBI Taxonomy" id="319348"/>
    <lineage>
        <taxon>Eukaryota</taxon>
        <taxon>Metazoa</taxon>
        <taxon>Ecdysozoa</taxon>
        <taxon>Arthropoda</taxon>
        <taxon>Hexapoda</taxon>
        <taxon>Insecta</taxon>
        <taxon>Pterygota</taxon>
        <taxon>Neoptera</taxon>
        <taxon>Endopterygota</taxon>
        <taxon>Diptera</taxon>
        <taxon>Nematocera</taxon>
        <taxon>Chironomoidea</taxon>
        <taxon>Chironomidae</taxon>
        <taxon>Chironominae</taxon>
        <taxon>Polypedilum</taxon>
        <taxon>Polypedilum</taxon>
    </lineage>
</organism>
<evidence type="ECO:0000256" key="5">
    <source>
        <dbReference type="ARBA" id="ARBA00022679"/>
    </source>
</evidence>
<keyword evidence="16" id="KW-1185">Reference proteome</keyword>
<evidence type="ECO:0000256" key="9">
    <source>
        <dbReference type="ARBA" id="ARBA00023128"/>
    </source>
</evidence>
<keyword evidence="4" id="KW-0444">Lipid biosynthesis</keyword>
<evidence type="ECO:0000256" key="7">
    <source>
        <dbReference type="ARBA" id="ARBA00022946"/>
    </source>
</evidence>
<dbReference type="AlphaFoldDB" id="A0A9J6C5J2"/>
<evidence type="ECO:0000256" key="8">
    <source>
        <dbReference type="ARBA" id="ARBA00023098"/>
    </source>
</evidence>
<dbReference type="Gene3D" id="3.30.70.250">
    <property type="entry name" value="Malonyl-CoA ACP transacylase, ACP-binding"/>
    <property type="match status" value="1"/>
</dbReference>
<keyword evidence="10" id="KW-0275">Fatty acid biosynthesis</keyword>
<dbReference type="GO" id="GO:0006633">
    <property type="term" value="P:fatty acid biosynthetic process"/>
    <property type="evidence" value="ECO:0007669"/>
    <property type="project" value="UniProtKB-KW"/>
</dbReference>
<keyword evidence="9" id="KW-0496">Mitochondrion</keyword>
<dbReference type="Pfam" id="PF00698">
    <property type="entry name" value="Acyl_transf_1"/>
    <property type="match status" value="1"/>
</dbReference>
<dbReference type="PANTHER" id="PTHR47170:SF2">
    <property type="entry name" value="MALONYL-COA:ACP TRANSACYLASE (MAT) DOMAIN-CONTAINING PROTEIN"/>
    <property type="match status" value="1"/>
</dbReference>
<evidence type="ECO:0000313" key="15">
    <source>
        <dbReference type="EMBL" id="KAG5677290.1"/>
    </source>
</evidence>
<comment type="subcellular location">
    <subcellularLocation>
        <location evidence="1">Mitochondrion</location>
    </subcellularLocation>
</comment>
<evidence type="ECO:0000256" key="2">
    <source>
        <dbReference type="ARBA" id="ARBA00005194"/>
    </source>
</evidence>
<dbReference type="Gene3D" id="3.40.366.10">
    <property type="entry name" value="Malonyl-Coenzyme A Acyl Carrier Protein, domain 2"/>
    <property type="match status" value="1"/>
</dbReference>
<accession>A0A9J6C5J2</accession>
<evidence type="ECO:0000256" key="4">
    <source>
        <dbReference type="ARBA" id="ARBA00022516"/>
    </source>
</evidence>
<evidence type="ECO:0000256" key="11">
    <source>
        <dbReference type="ARBA" id="ARBA00061523"/>
    </source>
</evidence>
<name>A0A9J6C5J2_POLVA</name>
<dbReference type="InterPro" id="IPR052760">
    <property type="entry name" value="Mitochondrial_malonyltrans"/>
</dbReference>
<feature type="compositionally biased region" description="Basic and acidic residues" evidence="13">
    <location>
        <begin position="54"/>
        <end position="69"/>
    </location>
</feature>
<keyword evidence="7" id="KW-0809">Transit peptide</keyword>
<evidence type="ECO:0000256" key="13">
    <source>
        <dbReference type="SAM" id="MobiDB-lite"/>
    </source>
</evidence>
<keyword evidence="6" id="KW-0276">Fatty acid metabolism</keyword>
<dbReference type="InterPro" id="IPR001227">
    <property type="entry name" value="Ac_transferase_dom_sf"/>
</dbReference>
<proteinExistence type="inferred from homology"/>
<dbReference type="OrthoDB" id="541883at2759"/>
<reference evidence="15" key="1">
    <citation type="submission" date="2021-03" db="EMBL/GenBank/DDBJ databases">
        <title>Chromosome level genome of the anhydrobiotic midge Polypedilum vanderplanki.</title>
        <authorList>
            <person name="Yoshida Y."/>
            <person name="Kikawada T."/>
            <person name="Gusev O."/>
        </authorList>
    </citation>
    <scope>NUCLEOTIDE SEQUENCE</scope>
    <source>
        <strain evidence="15">NIAS01</strain>
        <tissue evidence="15">Whole body or cell culture</tissue>
    </source>
</reference>
<keyword evidence="8" id="KW-0443">Lipid metabolism</keyword>
<dbReference type="PANTHER" id="PTHR47170">
    <property type="entry name" value="MALONYL-COA ACP TRANSACYLASE, ACP-BINDING"/>
    <property type="match status" value="1"/>
</dbReference>